<reference evidence="3 4" key="1">
    <citation type="submission" date="2020-04" db="EMBL/GenBank/DDBJ databases">
        <title>Pseudoalteromonas caenipelagi sp. nov., isolated from a tidal flat.</title>
        <authorList>
            <person name="Park S."/>
            <person name="Yoon J.-H."/>
        </authorList>
    </citation>
    <scope>NUCLEOTIDE SEQUENCE [LARGE SCALE GENOMIC DNA]</scope>
    <source>
        <strain evidence="3 4">JBTF-M23</strain>
    </source>
</reference>
<accession>A0A849VIG9</accession>
<keyword evidence="1" id="KW-0808">Transferase</keyword>
<dbReference type="EMBL" id="JABBPG010000008">
    <property type="protein sequence ID" value="NOU52273.1"/>
    <property type="molecule type" value="Genomic_DNA"/>
</dbReference>
<dbReference type="GO" id="GO:0008476">
    <property type="term" value="F:protein-tyrosine sulfotransferase activity"/>
    <property type="evidence" value="ECO:0007669"/>
    <property type="project" value="InterPro"/>
</dbReference>
<gene>
    <name evidence="3" type="ORF">HG263_17225</name>
</gene>
<sequence>MTLNVTHLHQQAIKALNQGQLQQAHQYLVSLVQIDPRHADGYFLLAMVNVQVGQIKKAIKLIVKALEFSQTNEYYAHLAKCYALDGQLDKAKSAALQVTASSIKSALHADTIGVALSHIGLHELALEYYLKALELNSSNPQFFYNYGVCCKFLGQFDNAKTAFESAIKLQPNHHQAHFALSDLTKVTECDNHVARLSKAFADVQSPDAKLHLGHALAKEYQDLKQYDKAFNALKNAKASKLQQARFDNRASEQLFSSLTSLSTQYSDNNVQGFASNEPIFVLGMPRSGTTLVERILSSHSEVMSAGELQDFGITTKRLAQTDSPHVLDELTINKAYELDFEQLGKQYLDATRVVTGAKLHFIDKLPFNFFYVDLIRKALPNAKIVCLLRNPLDTCIGNYRQLFTINNPYYRYSLDLMDTAKFYARFYHLMQHWQKLHGNHFKLLQYESLVSNPEHHIRDLLTFCDLPWQQNCIDFHLNTAPVSTASKVQVREPLNSKSIGRWRNFESHIEEVINYLMSQDIPMSE</sequence>
<evidence type="ECO:0000256" key="2">
    <source>
        <dbReference type="PROSITE-ProRule" id="PRU00339"/>
    </source>
</evidence>
<dbReference type="Pfam" id="PF14559">
    <property type="entry name" value="TPR_19"/>
    <property type="match status" value="1"/>
</dbReference>
<dbReference type="Gene3D" id="1.25.40.10">
    <property type="entry name" value="Tetratricopeptide repeat domain"/>
    <property type="match status" value="2"/>
</dbReference>
<dbReference type="PROSITE" id="PS50005">
    <property type="entry name" value="TPR"/>
    <property type="match status" value="2"/>
</dbReference>
<dbReference type="PANTHER" id="PTHR12788:SF10">
    <property type="entry name" value="PROTEIN-TYROSINE SULFOTRANSFERASE"/>
    <property type="match status" value="1"/>
</dbReference>
<dbReference type="Pfam" id="PF13469">
    <property type="entry name" value="Sulfotransfer_3"/>
    <property type="match status" value="1"/>
</dbReference>
<dbReference type="SUPFAM" id="SSF52540">
    <property type="entry name" value="P-loop containing nucleoside triphosphate hydrolases"/>
    <property type="match status" value="1"/>
</dbReference>
<dbReference type="Proteomes" id="UP000586305">
    <property type="component" value="Unassembled WGS sequence"/>
</dbReference>
<dbReference type="SUPFAM" id="SSF48452">
    <property type="entry name" value="TPR-like"/>
    <property type="match status" value="1"/>
</dbReference>
<evidence type="ECO:0000313" key="4">
    <source>
        <dbReference type="Proteomes" id="UP000586305"/>
    </source>
</evidence>
<dbReference type="InterPro" id="IPR026634">
    <property type="entry name" value="TPST-like"/>
</dbReference>
<evidence type="ECO:0000256" key="1">
    <source>
        <dbReference type="ARBA" id="ARBA00022679"/>
    </source>
</evidence>
<keyword evidence="2" id="KW-0802">TPR repeat</keyword>
<dbReference type="AlphaFoldDB" id="A0A849VIG9"/>
<organism evidence="3 4">
    <name type="scientific">Pseudoalteromonas caenipelagi</name>
    <dbReference type="NCBI Taxonomy" id="2726988"/>
    <lineage>
        <taxon>Bacteria</taxon>
        <taxon>Pseudomonadati</taxon>
        <taxon>Pseudomonadota</taxon>
        <taxon>Gammaproteobacteria</taxon>
        <taxon>Alteromonadales</taxon>
        <taxon>Pseudoalteromonadaceae</taxon>
        <taxon>Pseudoalteromonas</taxon>
    </lineage>
</organism>
<name>A0A849VIG9_9GAMM</name>
<comment type="caution">
    <text evidence="3">The sequence shown here is derived from an EMBL/GenBank/DDBJ whole genome shotgun (WGS) entry which is preliminary data.</text>
</comment>
<dbReference type="Pfam" id="PF13181">
    <property type="entry name" value="TPR_8"/>
    <property type="match status" value="2"/>
</dbReference>
<dbReference type="InterPro" id="IPR027417">
    <property type="entry name" value="P-loop_NTPase"/>
</dbReference>
<dbReference type="InterPro" id="IPR011990">
    <property type="entry name" value="TPR-like_helical_dom_sf"/>
</dbReference>
<dbReference type="PANTHER" id="PTHR12788">
    <property type="entry name" value="PROTEIN-TYROSINE SULFOTRANSFERASE 2"/>
    <property type="match status" value="1"/>
</dbReference>
<evidence type="ECO:0000313" key="3">
    <source>
        <dbReference type="EMBL" id="NOU52273.1"/>
    </source>
</evidence>
<feature type="repeat" description="TPR" evidence="2">
    <location>
        <begin position="140"/>
        <end position="173"/>
    </location>
</feature>
<dbReference type="Gene3D" id="3.40.50.300">
    <property type="entry name" value="P-loop containing nucleotide triphosphate hydrolases"/>
    <property type="match status" value="1"/>
</dbReference>
<protein>
    <submittedName>
        <fullName evidence="3">Tetratricopeptide repeat protein</fullName>
    </submittedName>
</protein>
<proteinExistence type="predicted"/>
<dbReference type="RefSeq" id="WP_171627332.1">
    <property type="nucleotide sequence ID" value="NZ_JABBPG010000008.1"/>
</dbReference>
<feature type="repeat" description="TPR" evidence="2">
    <location>
        <begin position="39"/>
        <end position="72"/>
    </location>
</feature>
<dbReference type="InterPro" id="IPR019734">
    <property type="entry name" value="TPR_rpt"/>
</dbReference>
<dbReference type="SMART" id="SM00028">
    <property type="entry name" value="TPR"/>
    <property type="match status" value="4"/>
</dbReference>
<keyword evidence="4" id="KW-1185">Reference proteome</keyword>